<feature type="transmembrane region" description="Helical" evidence="6">
    <location>
        <begin position="215"/>
        <end position="237"/>
    </location>
</feature>
<evidence type="ECO:0000256" key="6">
    <source>
        <dbReference type="RuleBase" id="RU363077"/>
    </source>
</evidence>
<feature type="transmembrane region" description="Helical" evidence="6">
    <location>
        <begin position="134"/>
        <end position="154"/>
    </location>
</feature>
<comment type="subcellular location">
    <subcellularLocation>
        <location evidence="1 6">Membrane</location>
        <topology evidence="1 6">Multi-pass membrane protein</topology>
    </subcellularLocation>
</comment>
<evidence type="ECO:0000256" key="2">
    <source>
        <dbReference type="ARBA" id="ARBA00007635"/>
    </source>
</evidence>
<accession>A0ABU6QCB1</accession>
<feature type="transmembrane region" description="Helical" evidence="6">
    <location>
        <begin position="74"/>
        <end position="96"/>
    </location>
</feature>
<reference evidence="9 10" key="1">
    <citation type="journal article" date="2023" name="Plants (Basel)">
        <title>Bridging the Gap: Combining Genomics and Transcriptomics Approaches to Understand Stylosanthes scabra, an Orphan Legume from the Brazilian Caatinga.</title>
        <authorList>
            <person name="Ferreira-Neto J.R.C."/>
            <person name="da Silva M.D."/>
            <person name="Binneck E."/>
            <person name="de Melo N.F."/>
            <person name="da Silva R.H."/>
            <person name="de Melo A.L.T.M."/>
            <person name="Pandolfi V."/>
            <person name="Bustamante F.O."/>
            <person name="Brasileiro-Vidal A.C."/>
            <person name="Benko-Iseppon A.M."/>
        </authorList>
    </citation>
    <scope>NUCLEOTIDE SEQUENCE [LARGE SCALE GENOMIC DNA]</scope>
    <source>
        <tissue evidence="9">Leaves</tissue>
    </source>
</reference>
<evidence type="ECO:0000313" key="9">
    <source>
        <dbReference type="EMBL" id="MED6109531.1"/>
    </source>
</evidence>
<dbReference type="InterPro" id="IPR030184">
    <property type="entry name" value="WAT1-related"/>
</dbReference>
<evidence type="ECO:0000256" key="1">
    <source>
        <dbReference type="ARBA" id="ARBA00004141"/>
    </source>
</evidence>
<keyword evidence="10" id="KW-1185">Reference proteome</keyword>
<organism evidence="9 10">
    <name type="scientific">Stylosanthes scabra</name>
    <dbReference type="NCBI Taxonomy" id="79078"/>
    <lineage>
        <taxon>Eukaryota</taxon>
        <taxon>Viridiplantae</taxon>
        <taxon>Streptophyta</taxon>
        <taxon>Embryophyta</taxon>
        <taxon>Tracheophyta</taxon>
        <taxon>Spermatophyta</taxon>
        <taxon>Magnoliopsida</taxon>
        <taxon>eudicotyledons</taxon>
        <taxon>Gunneridae</taxon>
        <taxon>Pentapetalae</taxon>
        <taxon>rosids</taxon>
        <taxon>fabids</taxon>
        <taxon>Fabales</taxon>
        <taxon>Fabaceae</taxon>
        <taxon>Papilionoideae</taxon>
        <taxon>50 kb inversion clade</taxon>
        <taxon>dalbergioids sensu lato</taxon>
        <taxon>Dalbergieae</taxon>
        <taxon>Pterocarpus clade</taxon>
        <taxon>Stylosanthes</taxon>
    </lineage>
</organism>
<feature type="transmembrane region" description="Helical" evidence="6">
    <location>
        <begin position="102"/>
        <end position="122"/>
    </location>
</feature>
<feature type="transmembrane region" description="Helical" evidence="6">
    <location>
        <begin position="183"/>
        <end position="203"/>
    </location>
</feature>
<evidence type="ECO:0000256" key="7">
    <source>
        <dbReference type="SAM" id="MobiDB-lite"/>
    </source>
</evidence>
<feature type="domain" description="EamA" evidence="8">
    <location>
        <begin position="186"/>
        <end position="322"/>
    </location>
</feature>
<dbReference type="Proteomes" id="UP001341840">
    <property type="component" value="Unassembled WGS sequence"/>
</dbReference>
<dbReference type="Pfam" id="PF00892">
    <property type="entry name" value="EamA"/>
    <property type="match status" value="2"/>
</dbReference>
<dbReference type="SUPFAM" id="SSF103481">
    <property type="entry name" value="Multidrug resistance efflux transporter EmrE"/>
    <property type="match status" value="1"/>
</dbReference>
<evidence type="ECO:0000256" key="4">
    <source>
        <dbReference type="ARBA" id="ARBA00022989"/>
    </source>
</evidence>
<protein>
    <recommendedName>
        <fullName evidence="6">WAT1-related protein</fullName>
    </recommendedName>
</protein>
<dbReference type="InterPro" id="IPR037185">
    <property type="entry name" value="EmrE-like"/>
</dbReference>
<proteinExistence type="inferred from homology"/>
<comment type="similarity">
    <text evidence="2 6">Belongs to the drug/metabolite transporter (DMT) superfamily. Plant drug/metabolite exporter (P-DME) (TC 2.A.7.4) family.</text>
</comment>
<evidence type="ECO:0000256" key="3">
    <source>
        <dbReference type="ARBA" id="ARBA00022692"/>
    </source>
</evidence>
<gene>
    <name evidence="9" type="ORF">PIB30_034527</name>
</gene>
<keyword evidence="5 6" id="KW-0472">Membrane</keyword>
<evidence type="ECO:0000259" key="8">
    <source>
        <dbReference type="Pfam" id="PF00892"/>
    </source>
</evidence>
<keyword evidence="3 6" id="KW-0812">Transmembrane</keyword>
<feature type="region of interest" description="Disordered" evidence="7">
    <location>
        <begin position="334"/>
        <end position="355"/>
    </location>
</feature>
<feature type="transmembrane region" description="Helical" evidence="6">
    <location>
        <begin position="249"/>
        <end position="272"/>
    </location>
</feature>
<evidence type="ECO:0000256" key="5">
    <source>
        <dbReference type="ARBA" id="ARBA00023136"/>
    </source>
</evidence>
<feature type="transmembrane region" description="Helical" evidence="6">
    <location>
        <begin position="305"/>
        <end position="325"/>
    </location>
</feature>
<feature type="domain" description="EamA" evidence="8">
    <location>
        <begin position="22"/>
        <end position="152"/>
    </location>
</feature>
<evidence type="ECO:0000313" key="10">
    <source>
        <dbReference type="Proteomes" id="UP001341840"/>
    </source>
</evidence>
<dbReference type="InterPro" id="IPR000620">
    <property type="entry name" value="EamA_dom"/>
</dbReference>
<comment type="caution">
    <text evidence="9">The sequence shown here is derived from an EMBL/GenBank/DDBJ whole genome shotgun (WGS) entry which is preliminary data.</text>
</comment>
<sequence length="355" mass="38598">MATRVVGVSITAAMISVQFLEVGLNTLVKSATTNGMSNYVFIFYSNLLAFFFLLPTTLFYYRNAPPPLPIPTSILSRIFLLSSLSATVQTLMYTGIGYSSPTLSSAMMDLVPAFTFILAIFSRMENLNMKRHSSYAKIIGTIVSIAGALIVTLYKGMPLTSTSGSLPNKIGTYYLFAESNSNWILGGFLLAIASFCLSILIVVQTWIMKDYPEELVVTTTGCGFVVVLSSIVALVAEQNKKTWILKPDIQLLCIFYSAIFVVSTRSVVVAWACRKKGPVYVAMFSPLAMVIAIAMGITFLHDTLFLGSVIGAVAIAIGFYSVIWAQAQEENMENNNESVPSSTAPLLPKKSTDCT</sequence>
<dbReference type="EMBL" id="JASCZI010000161">
    <property type="protein sequence ID" value="MED6109531.1"/>
    <property type="molecule type" value="Genomic_DNA"/>
</dbReference>
<keyword evidence="4 6" id="KW-1133">Transmembrane helix</keyword>
<name>A0ABU6QCB1_9FABA</name>
<feature type="transmembrane region" description="Helical" evidence="6">
    <location>
        <begin position="43"/>
        <end position="62"/>
    </location>
</feature>
<feature type="transmembrane region" description="Helical" evidence="6">
    <location>
        <begin position="279"/>
        <end position="299"/>
    </location>
</feature>
<dbReference type="PANTHER" id="PTHR31218">
    <property type="entry name" value="WAT1-RELATED PROTEIN"/>
    <property type="match status" value="1"/>
</dbReference>